<dbReference type="InterPro" id="IPR019533">
    <property type="entry name" value="Peptidase_S26"/>
</dbReference>
<keyword evidence="8" id="KW-1133">Transmembrane helix</keyword>
<protein>
    <recommendedName>
        <fullName evidence="12">Mitochondrial inner membrane protease subunit</fullName>
        <ecNumber evidence="12">3.4.21.-</ecNumber>
    </recommendedName>
</protein>
<dbReference type="GO" id="GO:0006465">
    <property type="term" value="P:signal peptide processing"/>
    <property type="evidence" value="ECO:0007669"/>
    <property type="project" value="InterPro"/>
</dbReference>
<comment type="subcellular location">
    <subcellularLocation>
        <location evidence="1">Mitochondrion inner membrane</location>
        <topology evidence="1">Single-pass membrane protein</topology>
    </subcellularLocation>
</comment>
<evidence type="ECO:0000256" key="6">
    <source>
        <dbReference type="ARBA" id="ARBA00022792"/>
    </source>
</evidence>
<feature type="active site" evidence="11">
    <location>
        <position position="69"/>
    </location>
</feature>
<keyword evidence="10" id="KW-0472">Membrane</keyword>
<evidence type="ECO:0000256" key="3">
    <source>
        <dbReference type="ARBA" id="ARBA00011805"/>
    </source>
</evidence>
<reference evidence="14" key="1">
    <citation type="submission" date="2020-04" db="EMBL/GenBank/DDBJ databases">
        <authorList>
            <person name="Neveu A P."/>
        </authorList>
    </citation>
    <scope>NUCLEOTIDE SEQUENCE</scope>
    <source>
        <tissue evidence="14">Whole embryo</tissue>
    </source>
</reference>
<dbReference type="Gene3D" id="2.10.109.10">
    <property type="entry name" value="Umud Fragment, subunit A"/>
    <property type="match status" value="1"/>
</dbReference>
<name>A0A6F9DEG1_9ASCI</name>
<dbReference type="PANTHER" id="PTHR46041:SF2">
    <property type="entry name" value="MITOCHONDRIAL INNER MEMBRANE PROTEASE SUBUNIT 2"/>
    <property type="match status" value="1"/>
</dbReference>
<evidence type="ECO:0000256" key="10">
    <source>
        <dbReference type="ARBA" id="ARBA00023136"/>
    </source>
</evidence>
<dbReference type="InterPro" id="IPR000223">
    <property type="entry name" value="Pept_S26A_signal_pept_1"/>
</dbReference>
<keyword evidence="7 12" id="KW-0378">Hydrolase</keyword>
<dbReference type="EC" id="3.4.21.-" evidence="12"/>
<dbReference type="FunFam" id="2.10.109.10:FF:000005">
    <property type="entry name" value="Mitochondrial inner membrane protease subunit"/>
    <property type="match status" value="1"/>
</dbReference>
<sequence length="225" mass="25482">MVIWKQIVLLYKRTVNFGARNIRKLSIDTTAKHSAGKWSSNILPILTGACILVYVDKYYISLTLVTGSSMQPTINPDSTSQRDIVMLDRTPITTRDYSQIQRGNIITFRSPRNPNDINIKRVIGLEGDTVRTLGYKNKLVLVPPGHCWVEGDNNRSSDDSNKFGPISLGLVIGLATRIVFPLGRWQKLERKFPHSRVKTSTYCDMEQLRHLPPVLFSEVKSDSHD</sequence>
<evidence type="ECO:0000313" key="14">
    <source>
        <dbReference type="EMBL" id="CAB3256090.1"/>
    </source>
</evidence>
<evidence type="ECO:0000256" key="11">
    <source>
        <dbReference type="PIRSR" id="PIRSR600223-1"/>
    </source>
</evidence>
<evidence type="ECO:0000256" key="7">
    <source>
        <dbReference type="ARBA" id="ARBA00022801"/>
    </source>
</evidence>
<evidence type="ECO:0000259" key="13">
    <source>
        <dbReference type="Pfam" id="PF10502"/>
    </source>
</evidence>
<evidence type="ECO:0000256" key="9">
    <source>
        <dbReference type="ARBA" id="ARBA00023128"/>
    </source>
</evidence>
<dbReference type="InterPro" id="IPR037730">
    <property type="entry name" value="IMP2"/>
</dbReference>
<dbReference type="EMBL" id="LR785975">
    <property type="protein sequence ID" value="CAB3256090.1"/>
    <property type="molecule type" value="mRNA"/>
</dbReference>
<dbReference type="PANTHER" id="PTHR46041">
    <property type="entry name" value="MITOCHONDRIAL INNER MEMBRANE PROTEASE SUBUNIT 2"/>
    <property type="match status" value="1"/>
</dbReference>
<dbReference type="InterPro" id="IPR036286">
    <property type="entry name" value="LexA/Signal_pep-like_sf"/>
</dbReference>
<feature type="domain" description="Peptidase S26" evidence="13">
    <location>
        <begin position="43"/>
        <end position="132"/>
    </location>
</feature>
<dbReference type="SUPFAM" id="SSF51306">
    <property type="entry name" value="LexA/Signal peptidase"/>
    <property type="match status" value="1"/>
</dbReference>
<evidence type="ECO:0000256" key="1">
    <source>
        <dbReference type="ARBA" id="ARBA00004434"/>
    </source>
</evidence>
<keyword evidence="5" id="KW-0812">Transmembrane</keyword>
<evidence type="ECO:0000256" key="12">
    <source>
        <dbReference type="RuleBase" id="RU362041"/>
    </source>
</evidence>
<evidence type="ECO:0000256" key="8">
    <source>
        <dbReference type="ARBA" id="ARBA00022989"/>
    </source>
</evidence>
<proteinExistence type="evidence at transcript level"/>
<dbReference type="GO" id="GO:0004252">
    <property type="term" value="F:serine-type endopeptidase activity"/>
    <property type="evidence" value="ECO:0007669"/>
    <property type="project" value="InterPro"/>
</dbReference>
<dbReference type="GO" id="GO:0006627">
    <property type="term" value="P:protein processing involved in protein targeting to mitochondrion"/>
    <property type="evidence" value="ECO:0007669"/>
    <property type="project" value="InterPro"/>
</dbReference>
<dbReference type="NCBIfam" id="TIGR02227">
    <property type="entry name" value="sigpep_I_bact"/>
    <property type="match status" value="1"/>
</dbReference>
<keyword evidence="9 12" id="KW-0496">Mitochondrion</keyword>
<dbReference type="GO" id="GO:0042720">
    <property type="term" value="C:mitochondrial inner membrane peptidase complex"/>
    <property type="evidence" value="ECO:0007669"/>
    <property type="project" value="InterPro"/>
</dbReference>
<feature type="domain" description="Peptidase S26" evidence="13">
    <location>
        <begin position="140"/>
        <end position="178"/>
    </location>
</feature>
<accession>A0A6F9DEG1</accession>
<keyword evidence="4 12" id="KW-0645">Protease</keyword>
<comment type="subunit">
    <text evidence="3">Heterodimer of 2 subunits, IMMPL1 and IMMPL2.</text>
</comment>
<dbReference type="PRINTS" id="PR00727">
    <property type="entry name" value="LEADERPTASE"/>
</dbReference>
<dbReference type="Pfam" id="PF10502">
    <property type="entry name" value="Peptidase_S26"/>
    <property type="match status" value="2"/>
</dbReference>
<dbReference type="CDD" id="cd06530">
    <property type="entry name" value="S26_SPase_I"/>
    <property type="match status" value="1"/>
</dbReference>
<evidence type="ECO:0000256" key="2">
    <source>
        <dbReference type="ARBA" id="ARBA00007066"/>
    </source>
</evidence>
<gene>
    <name evidence="14" type="primary">Immp1l-001</name>
</gene>
<keyword evidence="6 12" id="KW-0999">Mitochondrion inner membrane</keyword>
<feature type="active site" evidence="11">
    <location>
        <position position="120"/>
    </location>
</feature>
<comment type="similarity">
    <text evidence="2">Belongs to the peptidase S26 family. IMP2 subfamily.</text>
</comment>
<evidence type="ECO:0000256" key="4">
    <source>
        <dbReference type="ARBA" id="ARBA00022670"/>
    </source>
</evidence>
<organism evidence="14">
    <name type="scientific">Phallusia mammillata</name>
    <dbReference type="NCBI Taxonomy" id="59560"/>
    <lineage>
        <taxon>Eukaryota</taxon>
        <taxon>Metazoa</taxon>
        <taxon>Chordata</taxon>
        <taxon>Tunicata</taxon>
        <taxon>Ascidiacea</taxon>
        <taxon>Phlebobranchia</taxon>
        <taxon>Ascidiidae</taxon>
        <taxon>Phallusia</taxon>
    </lineage>
</organism>
<evidence type="ECO:0000256" key="5">
    <source>
        <dbReference type="ARBA" id="ARBA00022692"/>
    </source>
</evidence>
<dbReference type="AlphaFoldDB" id="A0A6F9DEG1"/>